<dbReference type="KEGG" id="ffa:FFWV33_08280"/>
<gene>
    <name evidence="1" type="ORF">FFWV33_08280</name>
</gene>
<protein>
    <submittedName>
        <fullName evidence="1">Uncharacterized protein</fullName>
    </submittedName>
</protein>
<proteinExistence type="predicted"/>
<dbReference type="Proteomes" id="UP000244527">
    <property type="component" value="Chromosome"/>
</dbReference>
<dbReference type="OrthoDB" id="1261979at2"/>
<dbReference type="EMBL" id="CP020918">
    <property type="protein sequence ID" value="AWG21527.1"/>
    <property type="molecule type" value="Genomic_DNA"/>
</dbReference>
<organism evidence="1 2">
    <name type="scientific">Flavobacterium faecale</name>
    <dbReference type="NCBI Taxonomy" id="1355330"/>
    <lineage>
        <taxon>Bacteria</taxon>
        <taxon>Pseudomonadati</taxon>
        <taxon>Bacteroidota</taxon>
        <taxon>Flavobacteriia</taxon>
        <taxon>Flavobacteriales</taxon>
        <taxon>Flavobacteriaceae</taxon>
        <taxon>Flavobacterium</taxon>
    </lineage>
</organism>
<reference evidence="1 2" key="1">
    <citation type="submission" date="2017-04" db="EMBL/GenBank/DDBJ databases">
        <title>Compelte genome sequence of WV33.</title>
        <authorList>
            <person name="Lee P.C."/>
        </authorList>
    </citation>
    <scope>NUCLEOTIDE SEQUENCE [LARGE SCALE GENOMIC DNA]</scope>
    <source>
        <strain evidence="1 2">WV33</strain>
    </source>
</reference>
<evidence type="ECO:0000313" key="2">
    <source>
        <dbReference type="Proteomes" id="UP000244527"/>
    </source>
</evidence>
<name>A0A2S1LCU2_9FLAO</name>
<dbReference type="RefSeq" id="WP_108740465.1">
    <property type="nucleotide sequence ID" value="NZ_CP020918.1"/>
</dbReference>
<sequence>MQAAVVTSNPPGIELSNVKVKLSGQISFSEPRSKTPLPALIEACNNPDHSEICVSAVVFIDAAQPAPSISVNQLYVISSVGTPQLQFFISYDLPETEASNFQAYEVDFEALTEALPVGVSIDMFHTIETFLSDTDPVASRGTVANVNQP</sequence>
<keyword evidence="2" id="KW-1185">Reference proteome</keyword>
<accession>A0A2S1LCU2</accession>
<dbReference type="AlphaFoldDB" id="A0A2S1LCU2"/>
<evidence type="ECO:0000313" key="1">
    <source>
        <dbReference type="EMBL" id="AWG21527.1"/>
    </source>
</evidence>